<sequence>MSPGYRYFAPTQQGAPAQLGVYLPDYNGDLSLYWRGQVGREEIRSLIEETETVLLKAGQKVSATLEAYGVEAKDPDKTEIHLGPMSETLAETLSPKSNLPSFGACRAELTVAAGKVIIWANVTGDKTAALEEGGENIGVSVPQSLFREGIRPVIEHAISATMKLKPNVAKVLINEITNAIQTRRLRPS</sequence>
<reference evidence="1" key="2">
    <citation type="submission" date="2022-12" db="EMBL/GenBank/DDBJ databases">
        <authorList>
            <person name="Sun Q."/>
            <person name="Zhou Y."/>
        </authorList>
    </citation>
    <scope>NUCLEOTIDE SEQUENCE</scope>
    <source>
        <strain evidence="1">CGMCC 1.15034</strain>
    </source>
</reference>
<accession>A0AA87W0M7</accession>
<dbReference type="Proteomes" id="UP000625079">
    <property type="component" value="Unassembled WGS sequence"/>
</dbReference>
<reference evidence="1" key="1">
    <citation type="journal article" date="2014" name="Int. J. Syst. Evol. Microbiol.">
        <title>Complete genome sequence of Corynebacterium casei LMG S-19264T (=DSM 44701T), isolated from a smear-ripened cheese.</title>
        <authorList>
            <consortium name="US DOE Joint Genome Institute (JGI-PGF)"/>
            <person name="Walter F."/>
            <person name="Albersmeier A."/>
            <person name="Kalinowski J."/>
            <person name="Ruckert C."/>
        </authorList>
    </citation>
    <scope>NUCLEOTIDE SEQUENCE</scope>
    <source>
        <strain evidence="1">CGMCC 1.15034</strain>
    </source>
</reference>
<dbReference type="EMBL" id="BMHC01000001">
    <property type="protein sequence ID" value="GGI21033.1"/>
    <property type="molecule type" value="Genomic_DNA"/>
</dbReference>
<evidence type="ECO:0000313" key="2">
    <source>
        <dbReference type="Proteomes" id="UP000625079"/>
    </source>
</evidence>
<name>A0AA87W0M7_9BRAD</name>
<evidence type="ECO:0000313" key="1">
    <source>
        <dbReference type="EMBL" id="GGI21033.1"/>
    </source>
</evidence>
<proteinExistence type="predicted"/>
<protein>
    <submittedName>
        <fullName evidence="1">Uncharacterized protein</fullName>
    </submittedName>
</protein>
<gene>
    <name evidence="1" type="ORF">GCM10010987_12350</name>
</gene>
<dbReference type="AlphaFoldDB" id="A0AA87W0M7"/>
<organism evidence="1 2">
    <name type="scientific">Bradyrhizobium guangdongense</name>
    <dbReference type="NCBI Taxonomy" id="1325090"/>
    <lineage>
        <taxon>Bacteria</taxon>
        <taxon>Pseudomonadati</taxon>
        <taxon>Pseudomonadota</taxon>
        <taxon>Alphaproteobacteria</taxon>
        <taxon>Hyphomicrobiales</taxon>
        <taxon>Nitrobacteraceae</taxon>
        <taxon>Bradyrhizobium</taxon>
    </lineage>
</organism>
<comment type="caution">
    <text evidence="1">The sequence shown here is derived from an EMBL/GenBank/DDBJ whole genome shotgun (WGS) entry which is preliminary data.</text>
</comment>